<dbReference type="InterPro" id="IPR050172">
    <property type="entry name" value="SsuD_RutA_monooxygenase"/>
</dbReference>
<evidence type="ECO:0000256" key="3">
    <source>
        <dbReference type="ARBA" id="ARBA00023002"/>
    </source>
</evidence>
<name>A0ABY7IYB0_STRNI</name>
<dbReference type="RefSeq" id="WP_274739689.1">
    <property type="nucleotide sequence ID" value="NZ_CP114203.1"/>
</dbReference>
<evidence type="ECO:0000259" key="5">
    <source>
        <dbReference type="Pfam" id="PF00296"/>
    </source>
</evidence>
<dbReference type="InterPro" id="IPR011251">
    <property type="entry name" value="Luciferase-like_dom"/>
</dbReference>
<evidence type="ECO:0000313" key="6">
    <source>
        <dbReference type="EMBL" id="WAU02884.1"/>
    </source>
</evidence>
<dbReference type="GeneID" id="301330160"/>
<dbReference type="PANTHER" id="PTHR42847">
    <property type="entry name" value="ALKANESULFONATE MONOOXYGENASE"/>
    <property type="match status" value="1"/>
</dbReference>
<keyword evidence="4" id="KW-0503">Monooxygenase</keyword>
<accession>A0ABY7IYB0</accession>
<evidence type="ECO:0000256" key="4">
    <source>
        <dbReference type="ARBA" id="ARBA00023033"/>
    </source>
</evidence>
<protein>
    <submittedName>
        <fullName evidence="6">LLM class flavin-dependent oxidoreductase</fullName>
    </submittedName>
</protein>
<dbReference type="Pfam" id="PF00296">
    <property type="entry name" value="Bac_luciferase"/>
    <property type="match status" value="1"/>
</dbReference>
<dbReference type="PANTHER" id="PTHR42847:SF4">
    <property type="entry name" value="ALKANESULFONATE MONOOXYGENASE-RELATED"/>
    <property type="match status" value="1"/>
</dbReference>
<dbReference type="SUPFAM" id="SSF51679">
    <property type="entry name" value="Bacterial luciferase-like"/>
    <property type="match status" value="1"/>
</dbReference>
<evidence type="ECO:0000313" key="7">
    <source>
        <dbReference type="Proteomes" id="UP001210169"/>
    </source>
</evidence>
<feature type="domain" description="Luciferase-like" evidence="5">
    <location>
        <begin position="32"/>
        <end position="217"/>
    </location>
</feature>
<organism evidence="6 7">
    <name type="scientific">Streptomyces nigrescens</name>
    <dbReference type="NCBI Taxonomy" id="1920"/>
    <lineage>
        <taxon>Bacteria</taxon>
        <taxon>Bacillati</taxon>
        <taxon>Actinomycetota</taxon>
        <taxon>Actinomycetes</taxon>
        <taxon>Kitasatosporales</taxon>
        <taxon>Streptomycetaceae</taxon>
        <taxon>Streptomyces</taxon>
    </lineage>
</organism>
<keyword evidence="1" id="KW-0285">Flavoprotein</keyword>
<evidence type="ECO:0000256" key="1">
    <source>
        <dbReference type="ARBA" id="ARBA00022630"/>
    </source>
</evidence>
<keyword evidence="2" id="KW-0288">FMN</keyword>
<proteinExistence type="predicted"/>
<dbReference type="InterPro" id="IPR036661">
    <property type="entry name" value="Luciferase-like_sf"/>
</dbReference>
<sequence>MRDTSASPPPGALPASRLKYGISVPPHGDYAAPKLLAALAREAEDAGWDGFFLWDHLLFMRGFDRPVVDPWISLAAVATATQRIRFGTMVTPLARRRPWKVAKEAVTLDHLSDGRFILGVGLGYPRDSEFEDFGEDGDERVRADKLDEALDIIVGLWSGRPFRYKGQHFQIAECTFLPEPVQRPRIPIWVAGYWPNRRPFRRAARWDGVLPGRLSLERRKRWTPTMIPPQTYGDIVSYVQEHRTATTPYDFALGGYTNGDGGDADQERVAAYADLGVTWWFENLHGFRGSLDQTRERIRLGPPRLSP</sequence>
<reference evidence="6 7" key="1">
    <citation type="submission" date="2022-12" db="EMBL/GenBank/DDBJ databases">
        <authorList>
            <person name="Ruckert C."/>
            <person name="Busche T."/>
            <person name="Kalinowski J."/>
            <person name="Wittmann C."/>
        </authorList>
    </citation>
    <scope>NUCLEOTIDE SEQUENCE [LARGE SCALE GENOMIC DNA]</scope>
    <source>
        <strain evidence="6 7">DSM 40276</strain>
    </source>
</reference>
<evidence type="ECO:0000256" key="2">
    <source>
        <dbReference type="ARBA" id="ARBA00022643"/>
    </source>
</evidence>
<dbReference type="EMBL" id="CP114203">
    <property type="protein sequence ID" value="WAU02884.1"/>
    <property type="molecule type" value="Genomic_DNA"/>
</dbReference>
<keyword evidence="3" id="KW-0560">Oxidoreductase</keyword>
<keyword evidence="7" id="KW-1185">Reference proteome</keyword>
<dbReference type="Proteomes" id="UP001210169">
    <property type="component" value="Chromosome"/>
</dbReference>
<gene>
    <name evidence="6" type="ORF">STRNI_000960</name>
</gene>
<dbReference type="Gene3D" id="3.20.20.30">
    <property type="entry name" value="Luciferase-like domain"/>
    <property type="match status" value="1"/>
</dbReference>